<dbReference type="PROSITE" id="PS50181">
    <property type="entry name" value="FBOX"/>
    <property type="match status" value="2"/>
</dbReference>
<sequence length="985" mass="110715">MESDHLRVAGKPEVYSAMSSAFSLDDLPDAVLAEIVKRVVSTSDLNSISLVSKRFYAIESEQRSSIRLGRGILSLIDAMSSLCSRFVNLLEVEIDYSGWAGHMNPLEKYFVESNWPIRSNLISYIEDFGMDCLASCKKLMSLRLNSVSATSSHGLLSVAVGCKNLTTLHIINCNRIVGTDKWLEYIGSVGSLEELVVKNCERISQYDLLKFGLGWRKLKKFEFKFKRCYNRYKARDPYYVDNYQYGYDFCCESLKDLTLATIVTRPEIGLRSILRKCKALEKLCLHYVNGISDHDIITISQNCSNLRSISLWQGMVLCELPDGTGAISRTPLTDESFKALALRSHMLQAVELMFYGCCPDWPSEIGFTQDGLVTLFQSCPIRHLVLNGANFFDDEGMEALSSTQFLETLELIDCVGVTDVGMRFLAQSPCLKNLTLQMCYSVTDDGVCEVAHARKLEYLTVEGCRQKLCRGLLNLFNIKMISQTTTLYMEFRSLLTVLPAISSVFLMEDLPDPVLAEIVKRVVSTSDLNSISLVSKRFYAIESEQRSSIRIGHGILSLIDAMSSLCSRFVNLLEVEIDYSGWAGHMNPLEKYFVESNWPIRSNLISYIEDFGMDCLASCKNLMSLRLNSVSATSSHGLLSVAVGCKNLTCLHILNCNRIVGSDKWLEYIGSVGSLEELVVKNCERISQYDLLKFGSGWMNLKKFEFKFKRTYNTYEALDPYYVDNYQYGYDFCCDSLKDVTLATIVTRPEIGLRCLLRKCSALEKLCLHFVIGLTDRDIITISQNCSNLRSISLWQEILPCELPDGSGIITRTPLTDESLEALALRCHVLEVVELIPDWPSEIGFTQDGLVTLFQSCPIRHLVLIGANFFNDEGMEALSSTQFLETLELRRCVEVTDAGMRFLAQSPCLKNLTLQTCYAVTDDGVCEVARARKLESLTVEGCHQKLCRGLPNLFTTKMIAPTTTLDTDLRSVLSIATFVDHLIIT</sequence>
<reference evidence="2 3" key="1">
    <citation type="submission" date="2012-08" db="EMBL/GenBank/DDBJ databases">
        <title>Oryza genome evolution.</title>
        <authorList>
            <person name="Wing R.A."/>
        </authorList>
    </citation>
    <scope>NUCLEOTIDE SEQUENCE</scope>
</reference>
<dbReference type="InterPro" id="IPR001611">
    <property type="entry name" value="Leu-rich_rpt"/>
</dbReference>
<dbReference type="Pfam" id="PF13516">
    <property type="entry name" value="LRR_6"/>
    <property type="match status" value="1"/>
</dbReference>
<dbReference type="SMART" id="SM00367">
    <property type="entry name" value="LRR_CC"/>
    <property type="match status" value="11"/>
</dbReference>
<proteinExistence type="predicted"/>
<protein>
    <recommendedName>
        <fullName evidence="1">F-box domain-containing protein</fullName>
    </recommendedName>
</protein>
<dbReference type="GO" id="GO:0031146">
    <property type="term" value="P:SCF-dependent proteasomal ubiquitin-dependent protein catabolic process"/>
    <property type="evidence" value="ECO:0007669"/>
    <property type="project" value="TreeGrafter"/>
</dbReference>
<organism evidence="2 3">
    <name type="scientific">Leersia perrieri</name>
    <dbReference type="NCBI Taxonomy" id="77586"/>
    <lineage>
        <taxon>Eukaryota</taxon>
        <taxon>Viridiplantae</taxon>
        <taxon>Streptophyta</taxon>
        <taxon>Embryophyta</taxon>
        <taxon>Tracheophyta</taxon>
        <taxon>Spermatophyta</taxon>
        <taxon>Magnoliopsida</taxon>
        <taxon>Liliopsida</taxon>
        <taxon>Poales</taxon>
        <taxon>Poaceae</taxon>
        <taxon>BOP clade</taxon>
        <taxon>Oryzoideae</taxon>
        <taxon>Oryzeae</taxon>
        <taxon>Oryzinae</taxon>
        <taxon>Leersia</taxon>
    </lineage>
</organism>
<keyword evidence="3" id="KW-1185">Reference proteome</keyword>
<feature type="domain" description="F-box" evidence="1">
    <location>
        <begin position="504"/>
        <end position="551"/>
    </location>
</feature>
<dbReference type="CDD" id="cd22159">
    <property type="entry name" value="F-box_AtTIR1-like"/>
    <property type="match status" value="2"/>
</dbReference>
<dbReference type="Proteomes" id="UP000032180">
    <property type="component" value="Chromosome 12"/>
</dbReference>
<dbReference type="SUPFAM" id="SSF81383">
    <property type="entry name" value="F-box domain"/>
    <property type="match status" value="2"/>
</dbReference>
<dbReference type="eggNOG" id="KOG1947">
    <property type="taxonomic scope" value="Eukaryota"/>
</dbReference>
<dbReference type="AlphaFoldDB" id="A0A0D9XZV9"/>
<dbReference type="SMART" id="SM00256">
    <property type="entry name" value="FBOX"/>
    <property type="match status" value="2"/>
</dbReference>
<dbReference type="FunFam" id="1.20.1280.50:FF:000023">
    <property type="entry name" value="F-box/LRR-repeat protein 4"/>
    <property type="match status" value="2"/>
</dbReference>
<evidence type="ECO:0000313" key="2">
    <source>
        <dbReference type="EnsemblPlants" id="LPERR12G11630.1"/>
    </source>
</evidence>
<dbReference type="InterPro" id="IPR036047">
    <property type="entry name" value="F-box-like_dom_sf"/>
</dbReference>
<dbReference type="InterPro" id="IPR032675">
    <property type="entry name" value="LRR_dom_sf"/>
</dbReference>
<accession>A0A0D9XZV9</accession>
<feature type="domain" description="F-box" evidence="1">
    <location>
        <begin position="21"/>
        <end position="68"/>
    </location>
</feature>
<dbReference type="PANTHER" id="PTHR13318:SF216">
    <property type="entry name" value="F-BOX DOMAIN CONTAINING PROTEIN"/>
    <property type="match status" value="1"/>
</dbReference>
<dbReference type="InterPro" id="IPR057207">
    <property type="entry name" value="FBXL15_LRR"/>
</dbReference>
<reference evidence="2" key="3">
    <citation type="submission" date="2015-04" db="UniProtKB">
        <authorList>
            <consortium name="EnsemblPlants"/>
        </authorList>
    </citation>
    <scope>IDENTIFICATION</scope>
</reference>
<evidence type="ECO:0000259" key="1">
    <source>
        <dbReference type="PROSITE" id="PS50181"/>
    </source>
</evidence>
<dbReference type="Gene3D" id="1.20.1280.50">
    <property type="match status" value="2"/>
</dbReference>
<reference evidence="3" key="2">
    <citation type="submission" date="2013-12" db="EMBL/GenBank/DDBJ databases">
        <authorList>
            <person name="Yu Y."/>
            <person name="Lee S."/>
            <person name="de Baynast K."/>
            <person name="Wissotski M."/>
            <person name="Liu L."/>
            <person name="Talag J."/>
            <person name="Goicoechea J."/>
            <person name="Angelova A."/>
            <person name="Jetty R."/>
            <person name="Kudrna D."/>
            <person name="Golser W."/>
            <person name="Rivera L."/>
            <person name="Zhang J."/>
            <person name="Wing R."/>
        </authorList>
    </citation>
    <scope>NUCLEOTIDE SEQUENCE</scope>
</reference>
<dbReference type="SUPFAM" id="SSF52047">
    <property type="entry name" value="RNI-like"/>
    <property type="match status" value="2"/>
</dbReference>
<dbReference type="GO" id="GO:0019005">
    <property type="term" value="C:SCF ubiquitin ligase complex"/>
    <property type="evidence" value="ECO:0007669"/>
    <property type="project" value="TreeGrafter"/>
</dbReference>
<dbReference type="Pfam" id="PF00646">
    <property type="entry name" value="F-box"/>
    <property type="match status" value="2"/>
</dbReference>
<dbReference type="EnsemblPlants" id="LPERR12G11630.1">
    <property type="protein sequence ID" value="LPERR12G11630.1"/>
    <property type="gene ID" value="LPERR12G11630"/>
</dbReference>
<name>A0A0D9XZV9_9ORYZ</name>
<dbReference type="InterPro" id="IPR006553">
    <property type="entry name" value="Leu-rich_rpt_Cys-con_subtyp"/>
</dbReference>
<dbReference type="Pfam" id="PF25372">
    <property type="entry name" value="DUF7885"/>
    <property type="match status" value="1"/>
</dbReference>
<dbReference type="Gramene" id="LPERR12G11630.1">
    <property type="protein sequence ID" value="LPERR12G11630.1"/>
    <property type="gene ID" value="LPERR12G11630"/>
</dbReference>
<evidence type="ECO:0000313" key="3">
    <source>
        <dbReference type="Proteomes" id="UP000032180"/>
    </source>
</evidence>
<dbReference type="InterPro" id="IPR001810">
    <property type="entry name" value="F-box_dom"/>
</dbReference>
<dbReference type="PANTHER" id="PTHR13318">
    <property type="entry name" value="PARTNER OF PAIRED, ISOFORM B-RELATED"/>
    <property type="match status" value="1"/>
</dbReference>
<dbReference type="STRING" id="77586.A0A0D9XZV9"/>
<dbReference type="Gene3D" id="3.80.10.10">
    <property type="entry name" value="Ribonuclease Inhibitor"/>
    <property type="match status" value="4"/>
</dbReference>